<sequence>MTLQQITASDIAGWDSLQDIADSFEKRGLKPRPNLGEDNELVLQLGDDEFVVIVNAGPGESATDFKPDNRSRHTNLVATNDFEEFTFLTRMRSWEGQQHGRIKHQKISFSKDQFTRDSGEKNTVLKKLNSIEYGSSAAIYDTLYDTQQVVEEFYEEFEDLRTDLVQEVSGVPDDRGDAKQRYVQVILDRMIFLYFIQEKRLLDRNPNYLHEQPGDVVDDGEDRYEN</sequence>
<feature type="compositionally biased region" description="Acidic residues" evidence="1">
    <location>
        <begin position="216"/>
        <end position="226"/>
    </location>
</feature>
<reference evidence="2 3" key="1">
    <citation type="journal article" date="2019" name="Int. J. Syst. Evol. Microbiol.">
        <title>The Global Catalogue of Microorganisms (GCM) 10K type strain sequencing project: providing services to taxonomists for standard genome sequencing and annotation.</title>
        <authorList>
            <consortium name="The Broad Institute Genomics Platform"/>
            <consortium name="The Broad Institute Genome Sequencing Center for Infectious Disease"/>
            <person name="Wu L."/>
            <person name="Ma J."/>
        </authorList>
    </citation>
    <scope>NUCLEOTIDE SEQUENCE [LARGE SCALE GENOMIC DNA]</scope>
    <source>
        <strain evidence="2 3">CGMCC 1.12285</strain>
    </source>
</reference>
<keyword evidence="2" id="KW-0255">Endonuclease</keyword>
<name>A0ABD6B726_9EURY</name>
<evidence type="ECO:0000313" key="2">
    <source>
        <dbReference type="EMBL" id="MFD1526252.1"/>
    </source>
</evidence>
<gene>
    <name evidence="2" type="ORF">ACFR9S_08045</name>
</gene>
<keyword evidence="3" id="KW-1185">Reference proteome</keyword>
<organism evidence="2 3">
    <name type="scientific">Halolamina salina</name>
    <dbReference type="NCBI Taxonomy" id="1220023"/>
    <lineage>
        <taxon>Archaea</taxon>
        <taxon>Methanobacteriati</taxon>
        <taxon>Methanobacteriota</taxon>
        <taxon>Stenosarchaea group</taxon>
        <taxon>Halobacteria</taxon>
        <taxon>Halobacteriales</taxon>
        <taxon>Haloferacaceae</taxon>
    </lineage>
</organism>
<dbReference type="GO" id="GO:0004519">
    <property type="term" value="F:endonuclease activity"/>
    <property type="evidence" value="ECO:0007669"/>
    <property type="project" value="UniProtKB-KW"/>
</dbReference>
<evidence type="ECO:0000256" key="1">
    <source>
        <dbReference type="SAM" id="MobiDB-lite"/>
    </source>
</evidence>
<proteinExistence type="predicted"/>
<accession>A0ABD6B726</accession>
<keyword evidence="2" id="KW-0378">Hydrolase</keyword>
<dbReference type="EMBL" id="JBHUDH010000078">
    <property type="protein sequence ID" value="MFD1526252.1"/>
    <property type="molecule type" value="Genomic_DNA"/>
</dbReference>
<evidence type="ECO:0000313" key="3">
    <source>
        <dbReference type="Proteomes" id="UP001597111"/>
    </source>
</evidence>
<feature type="region of interest" description="Disordered" evidence="1">
    <location>
        <begin position="207"/>
        <end position="226"/>
    </location>
</feature>
<dbReference type="AlphaFoldDB" id="A0ABD6B726"/>
<protein>
    <submittedName>
        <fullName evidence="2">Type II restriction endonuclease subunit M</fullName>
    </submittedName>
</protein>
<dbReference type="Proteomes" id="UP001597111">
    <property type="component" value="Unassembled WGS sequence"/>
</dbReference>
<comment type="caution">
    <text evidence="2">The sequence shown here is derived from an EMBL/GenBank/DDBJ whole genome shotgun (WGS) entry which is preliminary data.</text>
</comment>
<feature type="non-terminal residue" evidence="2">
    <location>
        <position position="226"/>
    </location>
</feature>
<keyword evidence="2" id="KW-0540">Nuclease</keyword>